<organism evidence="5 6">
    <name type="scientific">Chrysochromulina tobinii</name>
    <dbReference type="NCBI Taxonomy" id="1460289"/>
    <lineage>
        <taxon>Eukaryota</taxon>
        <taxon>Haptista</taxon>
        <taxon>Haptophyta</taxon>
        <taxon>Prymnesiophyceae</taxon>
        <taxon>Prymnesiales</taxon>
        <taxon>Chrysochromulinaceae</taxon>
        <taxon>Chrysochromulina</taxon>
    </lineage>
</organism>
<dbReference type="OrthoDB" id="10266092at2759"/>
<evidence type="ECO:0000256" key="2">
    <source>
        <dbReference type="PROSITE-ProRule" id="PRU00176"/>
    </source>
</evidence>
<dbReference type="PROSITE" id="PS50102">
    <property type="entry name" value="RRM"/>
    <property type="match status" value="3"/>
</dbReference>
<dbReference type="InterPro" id="IPR050374">
    <property type="entry name" value="RRT5_SRSF_SR"/>
</dbReference>
<dbReference type="SUPFAM" id="SSF54928">
    <property type="entry name" value="RNA-binding domain, RBD"/>
    <property type="match status" value="3"/>
</dbReference>
<keyword evidence="6" id="KW-1185">Reference proteome</keyword>
<dbReference type="AlphaFoldDB" id="A0A0M0JNN9"/>
<evidence type="ECO:0000256" key="3">
    <source>
        <dbReference type="SAM" id="MobiDB-lite"/>
    </source>
</evidence>
<evidence type="ECO:0000313" key="5">
    <source>
        <dbReference type="EMBL" id="KOO28090.1"/>
    </source>
</evidence>
<dbReference type="GO" id="GO:0005634">
    <property type="term" value="C:nucleus"/>
    <property type="evidence" value="ECO:0007669"/>
    <property type="project" value="TreeGrafter"/>
</dbReference>
<evidence type="ECO:0000313" key="6">
    <source>
        <dbReference type="Proteomes" id="UP000037460"/>
    </source>
</evidence>
<evidence type="ECO:0000256" key="1">
    <source>
        <dbReference type="ARBA" id="ARBA00022884"/>
    </source>
</evidence>
<dbReference type="InterPro" id="IPR000504">
    <property type="entry name" value="RRM_dom"/>
</dbReference>
<feature type="region of interest" description="Disordered" evidence="3">
    <location>
        <begin position="14"/>
        <end position="59"/>
    </location>
</feature>
<dbReference type="GO" id="GO:1990904">
    <property type="term" value="C:ribonucleoprotein complex"/>
    <property type="evidence" value="ECO:0007669"/>
    <property type="project" value="TreeGrafter"/>
</dbReference>
<evidence type="ECO:0000259" key="4">
    <source>
        <dbReference type="PROSITE" id="PS50102"/>
    </source>
</evidence>
<dbReference type="PANTHER" id="PTHR23003:SF3">
    <property type="entry name" value="FI21236P1-RELATED"/>
    <property type="match status" value="1"/>
</dbReference>
<dbReference type="InterPro" id="IPR012677">
    <property type="entry name" value="Nucleotide-bd_a/b_plait_sf"/>
</dbReference>
<dbReference type="Gene3D" id="3.30.70.330">
    <property type="match status" value="3"/>
</dbReference>
<keyword evidence="1 2" id="KW-0694">RNA-binding</keyword>
<gene>
    <name evidence="5" type="ORF">Ctob_003040</name>
</gene>
<dbReference type="EMBL" id="JWZX01002622">
    <property type="protein sequence ID" value="KOO28090.1"/>
    <property type="molecule type" value="Genomic_DNA"/>
</dbReference>
<dbReference type="InterPro" id="IPR035979">
    <property type="entry name" value="RBD_domain_sf"/>
</dbReference>
<reference evidence="6" key="1">
    <citation type="journal article" date="2015" name="PLoS Genet.">
        <title>Genome Sequence and Transcriptome Analyses of Chrysochromulina tobin: Metabolic Tools for Enhanced Algal Fitness in the Prominent Order Prymnesiales (Haptophyceae).</title>
        <authorList>
            <person name="Hovde B.T."/>
            <person name="Deodato C.R."/>
            <person name="Hunsperger H.M."/>
            <person name="Ryken S.A."/>
            <person name="Yost W."/>
            <person name="Jha R.K."/>
            <person name="Patterson J."/>
            <person name="Monnat R.J. Jr."/>
            <person name="Barlow S.B."/>
            <person name="Starkenburg S.R."/>
            <person name="Cattolico R.A."/>
        </authorList>
    </citation>
    <scope>NUCLEOTIDE SEQUENCE</scope>
    <source>
        <strain evidence="6">CCMP291</strain>
    </source>
</reference>
<proteinExistence type="predicted"/>
<comment type="caution">
    <text evidence="5">The sequence shown here is derived from an EMBL/GenBank/DDBJ whole genome shotgun (WGS) entry which is preliminary data.</text>
</comment>
<dbReference type="Proteomes" id="UP000037460">
    <property type="component" value="Unassembled WGS sequence"/>
</dbReference>
<name>A0A0M0JNN9_9EUKA</name>
<feature type="domain" description="RRM" evidence="4">
    <location>
        <begin position="162"/>
        <end position="240"/>
    </location>
</feature>
<sequence>MSALDMSLDQLMKRGSSRPAKGGGPGKVSASSRAIRRPAPYAAAKSAGKGSGRAQPQGGKSVYVGNLAWDVSWQDLKDHFKTVGQVLNADVMMEPGTTRSKGCGLVTFANARDAATAISTLHDTELNGRLIFVREDRDAGTDVGTVAVGGKGGGGGAAGAGASVYVGNLAWDVSWQDLKDHFKTVGQVLHADVMMEPGTTRSKGCGLVTFANARDAATAISTLHDTELNGRLIFVREDREGGAGVGMAGRGGSAVAPTDGCKVFVGGLPRETTWMDLKDMFREAGSVVRADVAQAPDGTSKGYGTVLLGSTREAAKAIQLFNETEYQGRTIQVRPDAHP</sequence>
<feature type="domain" description="RRM" evidence="4">
    <location>
        <begin position="60"/>
        <end position="138"/>
    </location>
</feature>
<dbReference type="GO" id="GO:0005737">
    <property type="term" value="C:cytoplasm"/>
    <property type="evidence" value="ECO:0007669"/>
    <property type="project" value="TreeGrafter"/>
</dbReference>
<feature type="domain" description="RRM" evidence="4">
    <location>
        <begin position="261"/>
        <end position="338"/>
    </location>
</feature>
<dbReference type="GO" id="GO:0003729">
    <property type="term" value="F:mRNA binding"/>
    <property type="evidence" value="ECO:0007669"/>
    <property type="project" value="TreeGrafter"/>
</dbReference>
<dbReference type="SMART" id="SM00360">
    <property type="entry name" value="RRM"/>
    <property type="match status" value="3"/>
</dbReference>
<accession>A0A0M0JNN9</accession>
<feature type="compositionally biased region" description="Low complexity" evidence="3">
    <location>
        <begin position="29"/>
        <end position="54"/>
    </location>
</feature>
<protein>
    <submittedName>
        <fullName evidence="5">Rnp domain-containing protein</fullName>
    </submittedName>
</protein>
<dbReference type="Pfam" id="PF00076">
    <property type="entry name" value="RRM_1"/>
    <property type="match status" value="3"/>
</dbReference>
<dbReference type="PANTHER" id="PTHR23003">
    <property type="entry name" value="RNA RECOGNITION MOTIF RRM DOMAIN CONTAINING PROTEIN"/>
    <property type="match status" value="1"/>
</dbReference>